<dbReference type="OrthoDB" id="9797743at2"/>
<dbReference type="Pfam" id="PF13419">
    <property type="entry name" value="HAD_2"/>
    <property type="match status" value="1"/>
</dbReference>
<reference evidence="5 6" key="1">
    <citation type="submission" date="2012-03" db="EMBL/GenBank/DDBJ databases">
        <title>The Genome Sequence of Bartonella tamiae Th239.</title>
        <authorList>
            <consortium name="The Broad Institute Genome Sequencing Platform"/>
            <consortium name="The Broad Institute Genome Sequencing Center for Infectious Disease"/>
            <person name="Feldgarden M."/>
            <person name="Kirby J."/>
            <person name="Kosoy M."/>
            <person name="Birtles R."/>
            <person name="Probert W.S."/>
            <person name="Chiaraviglio L."/>
            <person name="Young S.K."/>
            <person name="Zeng Q."/>
            <person name="Gargeya S."/>
            <person name="Fitzgerald M."/>
            <person name="Haas B."/>
            <person name="Abouelleil A."/>
            <person name="Alvarado L."/>
            <person name="Arachchi H.M."/>
            <person name="Berlin A."/>
            <person name="Chapman S.B."/>
            <person name="Gearin G."/>
            <person name="Goldberg J."/>
            <person name="Griggs A."/>
            <person name="Gujja S."/>
            <person name="Hansen M."/>
            <person name="Heiman D."/>
            <person name="Howarth C."/>
            <person name="Larimer J."/>
            <person name="Lui A."/>
            <person name="MacDonald P.J.P."/>
            <person name="McCowen C."/>
            <person name="Montmayeur A."/>
            <person name="Murphy C."/>
            <person name="Neiman D."/>
            <person name="Pearson M."/>
            <person name="Priest M."/>
            <person name="Roberts A."/>
            <person name="Saif S."/>
            <person name="Shea T."/>
            <person name="Sisk P."/>
            <person name="Stolte C."/>
            <person name="Sykes S."/>
            <person name="Wortman J."/>
            <person name="Nusbaum C."/>
            <person name="Birren B."/>
        </authorList>
    </citation>
    <scope>NUCLEOTIDE SEQUENCE [LARGE SCALE GENOMIC DNA]</scope>
    <source>
        <strain evidence="5 6">Th239</strain>
    </source>
</reference>
<dbReference type="PANTHER" id="PTHR46193">
    <property type="entry name" value="6-PHOSPHOGLUCONATE PHOSPHATASE"/>
    <property type="match status" value="1"/>
</dbReference>
<evidence type="ECO:0000313" key="5">
    <source>
        <dbReference type="EMBL" id="EJF90543.1"/>
    </source>
</evidence>
<dbReference type="PATRIC" id="fig|1094558.3.peg.1034"/>
<dbReference type="HOGENOM" id="CLU_045011_13_2_5"/>
<dbReference type="CDD" id="cd07526">
    <property type="entry name" value="HAD_BPGM_like"/>
    <property type="match status" value="1"/>
</dbReference>
<accession>J0ZPM7</accession>
<comment type="cofactor">
    <cofactor evidence="1">
        <name>Mg(2+)</name>
        <dbReference type="ChEBI" id="CHEBI:18420"/>
    </cofactor>
</comment>
<keyword evidence="5" id="KW-0378">Hydrolase</keyword>
<dbReference type="InterPro" id="IPR023214">
    <property type="entry name" value="HAD_sf"/>
</dbReference>
<protein>
    <submittedName>
        <fullName evidence="5">HAD hydrolase, family IA</fullName>
    </submittedName>
</protein>
<gene>
    <name evidence="5" type="ORF">ME5_00944</name>
</gene>
<evidence type="ECO:0000256" key="3">
    <source>
        <dbReference type="ARBA" id="ARBA00022723"/>
    </source>
</evidence>
<evidence type="ECO:0000256" key="2">
    <source>
        <dbReference type="ARBA" id="ARBA00006171"/>
    </source>
</evidence>
<dbReference type="Gene3D" id="3.40.50.1000">
    <property type="entry name" value="HAD superfamily/HAD-like"/>
    <property type="match status" value="1"/>
</dbReference>
<comment type="caution">
    <text evidence="5">The sequence shown here is derived from an EMBL/GenBank/DDBJ whole genome shotgun (WGS) entry which is preliminary data.</text>
</comment>
<dbReference type="NCBIfam" id="TIGR01509">
    <property type="entry name" value="HAD-SF-IA-v3"/>
    <property type="match status" value="1"/>
</dbReference>
<dbReference type="InterPro" id="IPR041492">
    <property type="entry name" value="HAD_2"/>
</dbReference>
<keyword evidence="3" id="KW-0479">Metal-binding</keyword>
<proteinExistence type="inferred from homology"/>
<dbReference type="EMBL" id="AIMB01000007">
    <property type="protein sequence ID" value="EJF90543.1"/>
    <property type="molecule type" value="Genomic_DNA"/>
</dbReference>
<evidence type="ECO:0000256" key="1">
    <source>
        <dbReference type="ARBA" id="ARBA00001946"/>
    </source>
</evidence>
<dbReference type="AlphaFoldDB" id="J0ZPM7"/>
<dbReference type="eggNOG" id="COG0637">
    <property type="taxonomic scope" value="Bacteria"/>
</dbReference>
<name>J0ZPM7_9HYPH</name>
<evidence type="ECO:0000256" key="4">
    <source>
        <dbReference type="ARBA" id="ARBA00022842"/>
    </source>
</evidence>
<dbReference type="InterPro" id="IPR023198">
    <property type="entry name" value="PGP-like_dom2"/>
</dbReference>
<dbReference type="InterPro" id="IPR036412">
    <property type="entry name" value="HAD-like_sf"/>
</dbReference>
<organism evidence="5 6">
    <name type="scientific">Bartonella tamiae Th239</name>
    <dbReference type="NCBI Taxonomy" id="1094558"/>
    <lineage>
        <taxon>Bacteria</taxon>
        <taxon>Pseudomonadati</taxon>
        <taxon>Pseudomonadota</taxon>
        <taxon>Alphaproteobacteria</taxon>
        <taxon>Hyphomicrobiales</taxon>
        <taxon>Bartonellaceae</taxon>
        <taxon>Bartonella</taxon>
    </lineage>
</organism>
<dbReference type="STRING" id="1094558.ME5_00944"/>
<evidence type="ECO:0000313" key="6">
    <source>
        <dbReference type="Proteomes" id="UP000008952"/>
    </source>
</evidence>
<dbReference type="GO" id="GO:0046872">
    <property type="term" value="F:metal ion binding"/>
    <property type="evidence" value="ECO:0007669"/>
    <property type="project" value="UniProtKB-KW"/>
</dbReference>
<dbReference type="InterPro" id="IPR006439">
    <property type="entry name" value="HAD-SF_hydro_IA"/>
</dbReference>
<comment type="similarity">
    <text evidence="2">Belongs to the HAD-like hydrolase superfamily. CbbY/CbbZ/Gph/YieH family.</text>
</comment>
<dbReference type="Gene3D" id="1.10.150.240">
    <property type="entry name" value="Putative phosphatase, domain 2"/>
    <property type="match status" value="1"/>
</dbReference>
<dbReference type="GO" id="GO:0016787">
    <property type="term" value="F:hydrolase activity"/>
    <property type="evidence" value="ECO:0007669"/>
    <property type="project" value="UniProtKB-KW"/>
</dbReference>
<keyword evidence="6" id="KW-1185">Reference proteome</keyword>
<dbReference type="SFLD" id="SFLDG01129">
    <property type="entry name" value="C1.5:_HAD__Beta-PGM__Phosphata"/>
    <property type="match status" value="1"/>
</dbReference>
<dbReference type="SUPFAM" id="SSF56784">
    <property type="entry name" value="HAD-like"/>
    <property type="match status" value="1"/>
</dbReference>
<dbReference type="SFLD" id="SFLDG01135">
    <property type="entry name" value="C1.5.6:_HAD__Beta-PGM__Phospha"/>
    <property type="match status" value="1"/>
</dbReference>
<dbReference type="Proteomes" id="UP000008952">
    <property type="component" value="Unassembled WGS sequence"/>
</dbReference>
<dbReference type="InterPro" id="IPR051600">
    <property type="entry name" value="Beta-PGM-like"/>
</dbReference>
<dbReference type="PANTHER" id="PTHR46193:SF10">
    <property type="entry name" value="6-PHOSPHOGLUCONATE PHOSPHATASE"/>
    <property type="match status" value="1"/>
</dbReference>
<keyword evidence="4" id="KW-0460">Magnesium</keyword>
<dbReference type="RefSeq" id="WP_008038929.1">
    <property type="nucleotide sequence ID" value="NZ_JH725147.1"/>
</dbReference>
<sequence length="230" mass="25087">MTEIDLIIFDCDGVLVDSEYLAAQVNSQLLTEVGHPISPEELSSQYAGLVFVDILKEIERETNTPIPASIIDRVADVFRQRMETELQSIDDVRDAVTAISKNYPYCICSNSTKANIERMLTLVGLYDLFEGKIFSASEVGTKKVKPAPDVYLFAAQTMKARPRNTIVIEDSIHGVHGATAAGMRVIGFTGGSHAYSGLADALTEAGAQTVISRHKDLPAVIHAMAEWNDI</sequence>
<dbReference type="SFLD" id="SFLDS00003">
    <property type="entry name" value="Haloacid_Dehalogenase"/>
    <property type="match status" value="1"/>
</dbReference>